<protein>
    <submittedName>
        <fullName evidence="1">Uncharacterized protein</fullName>
    </submittedName>
</protein>
<comment type="caution">
    <text evidence="1">The sequence shown here is derived from an EMBL/GenBank/DDBJ whole genome shotgun (WGS) entry which is preliminary data.</text>
</comment>
<accession>A0AAD1XWE0</accession>
<dbReference type="EMBL" id="CAMPGE010022007">
    <property type="protein sequence ID" value="CAI2380094.1"/>
    <property type="molecule type" value="Genomic_DNA"/>
</dbReference>
<proteinExistence type="predicted"/>
<reference evidence="1" key="1">
    <citation type="submission" date="2023-07" db="EMBL/GenBank/DDBJ databases">
        <authorList>
            <consortium name="AG Swart"/>
            <person name="Singh M."/>
            <person name="Singh A."/>
            <person name="Seah K."/>
            <person name="Emmerich C."/>
        </authorList>
    </citation>
    <scope>NUCLEOTIDE SEQUENCE</scope>
    <source>
        <strain evidence="1">DP1</strain>
    </source>
</reference>
<keyword evidence="2" id="KW-1185">Reference proteome</keyword>
<gene>
    <name evidence="1" type="ORF">ECRASSUSDP1_LOCUS21521</name>
</gene>
<dbReference type="AlphaFoldDB" id="A0AAD1XWE0"/>
<sequence length="65" mass="7391">MRLNIIIFKNNVCFDESKEGLLVLSSLYRCDACQSFASNVATARYILRIIQIKLPDLGEGLKKQQ</sequence>
<evidence type="ECO:0000313" key="1">
    <source>
        <dbReference type="EMBL" id="CAI2380094.1"/>
    </source>
</evidence>
<evidence type="ECO:0000313" key="2">
    <source>
        <dbReference type="Proteomes" id="UP001295684"/>
    </source>
</evidence>
<name>A0AAD1XWE0_EUPCR</name>
<dbReference type="Proteomes" id="UP001295684">
    <property type="component" value="Unassembled WGS sequence"/>
</dbReference>
<organism evidence="1 2">
    <name type="scientific">Euplotes crassus</name>
    <dbReference type="NCBI Taxonomy" id="5936"/>
    <lineage>
        <taxon>Eukaryota</taxon>
        <taxon>Sar</taxon>
        <taxon>Alveolata</taxon>
        <taxon>Ciliophora</taxon>
        <taxon>Intramacronucleata</taxon>
        <taxon>Spirotrichea</taxon>
        <taxon>Hypotrichia</taxon>
        <taxon>Euplotida</taxon>
        <taxon>Euplotidae</taxon>
        <taxon>Moneuplotes</taxon>
    </lineage>
</organism>